<name>A0AAW3DB88_9GAMM</name>
<accession>A0AAW3DB88</accession>
<dbReference type="RefSeq" id="WP_035736628.1">
    <property type="nucleotide sequence ID" value="NZ_JACTRV010000017.1"/>
</dbReference>
<evidence type="ECO:0008006" key="3">
    <source>
        <dbReference type="Google" id="ProtNLM"/>
    </source>
</evidence>
<sequence length="370" mass="43786">MNISKYQSDITFQFLLFLIRKYIHRDCSSYTDSFDIDNISKVNFDKLFSLITIHKVELIVLPILNELDLSGFDYQSLSIRSKHIVMKQLQMEKLQTNIVQSLDENGIVNVVFKGIALDKKLYGNQNKRVYRDIDLLINDTDIDKTHDILLSMGFKLGKDLRYTPEFINKYPNVKKGIKDLIYIHQQSKIILELHWRIATINNLRIELSNSDCFEVFSYGKRNYYTLKNEYELAYLIQHGAESGWHRLKWLVDIVDYIKLIDIDKELFSKIIQESKGYNHLLSDLGFILKDTMGFEHSILDPDNHLPKRYLLTNYRQNYITSRIYESNLSIDKLTIKELVYKFAICSNKLEYLQTYAIGFYYKRKALKQNK</sequence>
<dbReference type="EMBL" id="JOUE01000006">
    <property type="protein sequence ID" value="KFJ42504.1"/>
    <property type="molecule type" value="Genomic_DNA"/>
</dbReference>
<dbReference type="AlphaFoldDB" id="A0AAW3DB88"/>
<proteinExistence type="predicted"/>
<gene>
    <name evidence="1" type="ORF">DR78_424</name>
</gene>
<dbReference type="InterPro" id="IPR039498">
    <property type="entry name" value="NTP_transf_5"/>
</dbReference>
<protein>
    <recommendedName>
        <fullName evidence="3">Nucleotidyltransferase family protein</fullName>
    </recommendedName>
</protein>
<evidence type="ECO:0000313" key="1">
    <source>
        <dbReference type="EMBL" id="KFJ42504.1"/>
    </source>
</evidence>
<dbReference type="Pfam" id="PF14907">
    <property type="entry name" value="NTP_transf_5"/>
    <property type="match status" value="1"/>
</dbReference>
<comment type="caution">
    <text evidence="1">The sequence shown here is derived from an EMBL/GenBank/DDBJ whole genome shotgun (WGS) entry which is preliminary data.</text>
</comment>
<reference evidence="1 2" key="1">
    <citation type="submission" date="2014-04" db="EMBL/GenBank/DDBJ databases">
        <authorList>
            <person name="Bishop-Lilly K.A."/>
            <person name="Broomall S.M."/>
            <person name="Chain P.S."/>
            <person name="Chertkov O."/>
            <person name="Coyne S.R."/>
            <person name="Daligault H.E."/>
            <person name="Davenport K.W."/>
            <person name="Erkkila T."/>
            <person name="Frey K.G."/>
            <person name="Gibbons H.S."/>
            <person name="Gu W."/>
            <person name="Jaissle J."/>
            <person name="Johnson S.L."/>
            <person name="Koroleva G.I."/>
            <person name="Ladner J.T."/>
            <person name="Lo C.-C."/>
            <person name="Minogue T.D."/>
            <person name="Munk C."/>
            <person name="Palacios G.F."/>
            <person name="Redden C.L."/>
            <person name="Rosenzweig C.N."/>
            <person name="Scholz M.B."/>
            <person name="Teshima H."/>
            <person name="Xu Y."/>
        </authorList>
    </citation>
    <scope>NUCLEOTIDE SEQUENCE [LARGE SCALE GENOMIC DNA]</scope>
    <source>
        <strain evidence="1 2">FAJ</strain>
    </source>
</reference>
<dbReference type="Proteomes" id="UP000029117">
    <property type="component" value="Unassembled WGS sequence"/>
</dbReference>
<evidence type="ECO:0000313" key="2">
    <source>
        <dbReference type="Proteomes" id="UP000029117"/>
    </source>
</evidence>
<organism evidence="1 2">
    <name type="scientific">Francisella philomiragia</name>
    <dbReference type="NCBI Taxonomy" id="28110"/>
    <lineage>
        <taxon>Bacteria</taxon>
        <taxon>Pseudomonadati</taxon>
        <taxon>Pseudomonadota</taxon>
        <taxon>Gammaproteobacteria</taxon>
        <taxon>Thiotrichales</taxon>
        <taxon>Francisellaceae</taxon>
        <taxon>Francisella</taxon>
    </lineage>
</organism>